<keyword evidence="2" id="KW-1185">Reference proteome</keyword>
<dbReference type="GeneID" id="92511673"/>
<protein>
    <submittedName>
        <fullName evidence="1">Uncharacterized protein</fullName>
    </submittedName>
</protein>
<dbReference type="EMBL" id="JAFEUZ010000031">
    <property type="protein sequence ID" value="KAG5471466.1"/>
    <property type="molecule type" value="Genomic_DNA"/>
</dbReference>
<reference evidence="2" key="2">
    <citation type="journal article" date="2021" name="Sci. Data">
        <title>Chromosome-scale genome sequencing, assembly and annotation of six genomes from subfamily Leishmaniinae.</title>
        <authorList>
            <person name="Almutairi H."/>
            <person name="Urbaniak M.D."/>
            <person name="Bates M.D."/>
            <person name="Jariyapan N."/>
            <person name="Kwakye-Nuako G."/>
            <person name="Thomaz Soccol V."/>
            <person name="Al-Salem W.S."/>
            <person name="Dillon R.J."/>
            <person name="Bates P.A."/>
            <person name="Gatherer D."/>
        </authorList>
    </citation>
    <scope>NUCLEOTIDE SEQUENCE [LARGE SCALE GENOMIC DNA]</scope>
</reference>
<evidence type="ECO:0000313" key="2">
    <source>
        <dbReference type="Proteomes" id="UP000673552"/>
    </source>
</evidence>
<sequence length="224" mass="24900">MSETQPPSVTSATQVVVQKRGTYERGRWSTRILTIDPSTCMVTISRKNKPQDVSHRSLLVEKVEMWPHYSCNLIENKFSSLKAKLVLCITGKEVPLTNRTPVRSMMRSSIQALVAASVAAEDSITGTSSTKRLTVKDIFSRNNPVFHTSSSSSSNENTAVSWVVTFPSIDSFELAVMLFLRCKNQDGSKRKVFTTNATEGLMKVKKEWESQLEGVNTVHITAVP</sequence>
<dbReference type="Proteomes" id="UP000673552">
    <property type="component" value="Unassembled WGS sequence"/>
</dbReference>
<accession>A0A836GAU0</accession>
<comment type="caution">
    <text evidence="1">The sequence shown here is derived from an EMBL/GenBank/DDBJ whole genome shotgun (WGS) entry which is preliminary data.</text>
</comment>
<proteinExistence type="predicted"/>
<reference evidence="2" key="1">
    <citation type="journal article" date="2021" name="Microbiol. Resour. Announc.">
        <title>LGAAP: Leishmaniinae Genome Assembly and Annotation Pipeline.</title>
        <authorList>
            <person name="Almutairi H."/>
            <person name="Urbaniak M.D."/>
            <person name="Bates M.D."/>
            <person name="Jariyapan N."/>
            <person name="Kwakye-Nuako G."/>
            <person name="Thomaz-Soccol V."/>
            <person name="Al-Salem W.S."/>
            <person name="Dillon R.J."/>
            <person name="Bates P.A."/>
            <person name="Gatherer D."/>
        </authorList>
    </citation>
    <scope>NUCLEOTIDE SEQUENCE [LARGE SCALE GENOMIC DNA]</scope>
</reference>
<name>A0A836GAU0_9TRYP</name>
<dbReference type="RefSeq" id="XP_067176440.1">
    <property type="nucleotide sequence ID" value="XM_067319161.1"/>
</dbReference>
<dbReference type="AlphaFoldDB" id="A0A836GAU0"/>
<gene>
    <name evidence="1" type="ORF">LSCM1_01555</name>
</gene>
<organism evidence="1 2">
    <name type="scientific">Leishmania martiniquensis</name>
    <dbReference type="NCBI Taxonomy" id="1580590"/>
    <lineage>
        <taxon>Eukaryota</taxon>
        <taxon>Discoba</taxon>
        <taxon>Euglenozoa</taxon>
        <taxon>Kinetoplastea</taxon>
        <taxon>Metakinetoplastina</taxon>
        <taxon>Trypanosomatida</taxon>
        <taxon>Trypanosomatidae</taxon>
        <taxon>Leishmaniinae</taxon>
        <taxon>Leishmania</taxon>
    </lineage>
</organism>
<evidence type="ECO:0000313" key="1">
    <source>
        <dbReference type="EMBL" id="KAG5471466.1"/>
    </source>
</evidence>
<dbReference type="OrthoDB" id="262737at2759"/>
<dbReference type="KEGG" id="lmat:92511673"/>